<reference evidence="2 3" key="1">
    <citation type="submission" date="2018-07" db="EMBL/GenBank/DDBJ databases">
        <title>Bacillus sp. YLB-04 draft genome sequence.</title>
        <authorList>
            <person name="Yu L."/>
            <person name="Tang X."/>
        </authorList>
    </citation>
    <scope>NUCLEOTIDE SEQUENCE [LARGE SCALE GENOMIC DNA]</scope>
    <source>
        <strain evidence="2 3">YLB-04</strain>
    </source>
</reference>
<proteinExistence type="predicted"/>
<dbReference type="InterPro" id="IPR029044">
    <property type="entry name" value="Nucleotide-diphossugar_trans"/>
</dbReference>
<protein>
    <submittedName>
        <fullName evidence="2">Xanthine dehydrogenase</fullName>
    </submittedName>
</protein>
<dbReference type="InterPro" id="IPR025877">
    <property type="entry name" value="MobA-like_NTP_Trfase"/>
</dbReference>
<dbReference type="Proteomes" id="UP000257144">
    <property type="component" value="Unassembled WGS sequence"/>
</dbReference>
<evidence type="ECO:0000313" key="2">
    <source>
        <dbReference type="EMBL" id="RDU37719.1"/>
    </source>
</evidence>
<gene>
    <name evidence="2" type="ORF">DRW41_07780</name>
</gene>
<name>A0A3D8GU39_9BACI</name>
<dbReference type="GO" id="GO:0016779">
    <property type="term" value="F:nucleotidyltransferase activity"/>
    <property type="evidence" value="ECO:0007669"/>
    <property type="project" value="UniProtKB-ARBA"/>
</dbReference>
<dbReference type="Pfam" id="PF12804">
    <property type="entry name" value="NTP_transf_3"/>
    <property type="match status" value="1"/>
</dbReference>
<sequence length="205" mass="22593">MKIDGVYLAAGCSRRMGTDKRMLPLGGLPLGSIALKQALLSRLDFVFVVTRQGDRLDWLPDWFVGTREHKRYVQVECDARKGQGSSLSSGIKKAAESGADAVMVLLADQPFVTFKIIDTLIDSFMAAPSPFVGALGPGGNPMPPILFSSECFSLFENLEGDRGIRDLIRGELKAFGRAIEFKCPRLFIDLDTMEEYKAIVRQLES</sequence>
<dbReference type="CDD" id="cd04182">
    <property type="entry name" value="GT_2_like_f"/>
    <property type="match status" value="1"/>
</dbReference>
<dbReference type="PANTHER" id="PTHR43777:SF1">
    <property type="entry name" value="MOLYBDENUM COFACTOR CYTIDYLYLTRANSFERASE"/>
    <property type="match status" value="1"/>
</dbReference>
<dbReference type="PANTHER" id="PTHR43777">
    <property type="entry name" value="MOLYBDENUM COFACTOR CYTIDYLYLTRANSFERASE"/>
    <property type="match status" value="1"/>
</dbReference>
<dbReference type="Gene3D" id="3.90.550.10">
    <property type="entry name" value="Spore Coat Polysaccharide Biosynthesis Protein SpsA, Chain A"/>
    <property type="match status" value="1"/>
</dbReference>
<keyword evidence="3" id="KW-1185">Reference proteome</keyword>
<feature type="domain" description="MobA-like NTP transferase" evidence="1">
    <location>
        <begin position="5"/>
        <end position="169"/>
    </location>
</feature>
<dbReference type="AlphaFoldDB" id="A0A3D8GU39"/>
<evidence type="ECO:0000313" key="3">
    <source>
        <dbReference type="Proteomes" id="UP000257144"/>
    </source>
</evidence>
<dbReference type="OrthoDB" id="285216at2"/>
<comment type="caution">
    <text evidence="2">The sequence shown here is derived from an EMBL/GenBank/DDBJ whole genome shotgun (WGS) entry which is preliminary data.</text>
</comment>
<organism evidence="2 3">
    <name type="scientific">Neobacillus piezotolerans</name>
    <dbReference type="NCBI Taxonomy" id="2259171"/>
    <lineage>
        <taxon>Bacteria</taxon>
        <taxon>Bacillati</taxon>
        <taxon>Bacillota</taxon>
        <taxon>Bacilli</taxon>
        <taxon>Bacillales</taxon>
        <taxon>Bacillaceae</taxon>
        <taxon>Neobacillus</taxon>
    </lineage>
</organism>
<accession>A0A3D8GU39</accession>
<dbReference type="EMBL" id="QNQT01000002">
    <property type="protein sequence ID" value="RDU37719.1"/>
    <property type="molecule type" value="Genomic_DNA"/>
</dbReference>
<dbReference type="RefSeq" id="WP_115451390.1">
    <property type="nucleotide sequence ID" value="NZ_QNQT01000002.1"/>
</dbReference>
<evidence type="ECO:0000259" key="1">
    <source>
        <dbReference type="Pfam" id="PF12804"/>
    </source>
</evidence>
<dbReference type="SUPFAM" id="SSF53448">
    <property type="entry name" value="Nucleotide-diphospho-sugar transferases"/>
    <property type="match status" value="1"/>
</dbReference>